<dbReference type="PANTHER" id="PTHR40202:SF1">
    <property type="entry name" value="HD DOMAIN-CONTAINING PROTEIN"/>
    <property type="match status" value="1"/>
</dbReference>
<sequence>MSTNLERPGGPDGAQQPSVGFTAMADGTAEDYRLLGRYEDAELARFPDRVLSWLRDMDDHGGYQITRLQHCLQAATRAYRAGEDEEMVVCVLVHDIGDMLGPANHSEVAAAVLRPYVSERNYWVVKHHGVFQGAYWFHHVGADPHARERWAGHPWYQDCVDFCAHYDQNSFDPNYPTETLEFFEPMLRRVFAPERVKAPDLQDPDGSTPAES</sequence>
<dbReference type="InterPro" id="IPR052567">
    <property type="entry name" value="OP_Dioxygenase"/>
</dbReference>
<dbReference type="InterPro" id="IPR006674">
    <property type="entry name" value="HD_domain"/>
</dbReference>
<protein>
    <submittedName>
        <fullName evidence="2">HD domain-containing protein</fullName>
    </submittedName>
</protein>
<dbReference type="SUPFAM" id="SSF109604">
    <property type="entry name" value="HD-domain/PDEase-like"/>
    <property type="match status" value="1"/>
</dbReference>
<proteinExistence type="predicted"/>
<dbReference type="RefSeq" id="WP_345361062.1">
    <property type="nucleotide sequence ID" value="NZ_BAABII010000005.1"/>
</dbReference>
<feature type="domain" description="HD" evidence="1">
    <location>
        <begin position="67"/>
        <end position="134"/>
    </location>
</feature>
<reference evidence="2 3" key="1">
    <citation type="submission" date="2024-08" db="EMBL/GenBank/DDBJ databases">
        <title>Genome mining of Saccharopolyspora cebuensis PGLac3 from Nigerian medicinal plant.</title>
        <authorList>
            <person name="Ezeobiora C.E."/>
            <person name="Igbokwe N.H."/>
            <person name="Amin D.H."/>
            <person name="Mendie U.E."/>
        </authorList>
    </citation>
    <scope>NUCLEOTIDE SEQUENCE [LARGE SCALE GENOMIC DNA]</scope>
    <source>
        <strain evidence="2 3">PGLac3</strain>
    </source>
</reference>
<comment type="caution">
    <text evidence="2">The sequence shown here is derived from an EMBL/GenBank/DDBJ whole genome shotgun (WGS) entry which is preliminary data.</text>
</comment>
<dbReference type="Gene3D" id="1.10.3210.10">
    <property type="entry name" value="Hypothetical protein af1432"/>
    <property type="match status" value="1"/>
</dbReference>
<evidence type="ECO:0000313" key="3">
    <source>
        <dbReference type="Proteomes" id="UP001564626"/>
    </source>
</evidence>
<dbReference type="EMBL" id="JBGEHV010000002">
    <property type="protein sequence ID" value="MEY8038168.1"/>
    <property type="molecule type" value="Genomic_DNA"/>
</dbReference>
<dbReference type="Pfam" id="PF01966">
    <property type="entry name" value="HD"/>
    <property type="match status" value="1"/>
</dbReference>
<organism evidence="2 3">
    <name type="scientific">Saccharopolyspora cebuensis</name>
    <dbReference type="NCBI Taxonomy" id="418759"/>
    <lineage>
        <taxon>Bacteria</taxon>
        <taxon>Bacillati</taxon>
        <taxon>Actinomycetota</taxon>
        <taxon>Actinomycetes</taxon>
        <taxon>Pseudonocardiales</taxon>
        <taxon>Pseudonocardiaceae</taxon>
        <taxon>Saccharopolyspora</taxon>
    </lineage>
</organism>
<accession>A0ABV4CCE0</accession>
<name>A0ABV4CCE0_9PSEU</name>
<evidence type="ECO:0000259" key="1">
    <source>
        <dbReference type="Pfam" id="PF01966"/>
    </source>
</evidence>
<keyword evidence="3" id="KW-1185">Reference proteome</keyword>
<dbReference type="Proteomes" id="UP001564626">
    <property type="component" value="Unassembled WGS sequence"/>
</dbReference>
<gene>
    <name evidence="2" type="ORF">AB8O55_02050</name>
</gene>
<evidence type="ECO:0000313" key="2">
    <source>
        <dbReference type="EMBL" id="MEY8038168.1"/>
    </source>
</evidence>
<dbReference type="PANTHER" id="PTHR40202">
    <property type="match status" value="1"/>
</dbReference>